<dbReference type="InterPro" id="IPR013103">
    <property type="entry name" value="RVT_2"/>
</dbReference>
<evidence type="ECO:0000259" key="2">
    <source>
        <dbReference type="Pfam" id="PF07727"/>
    </source>
</evidence>
<dbReference type="InterPro" id="IPR043502">
    <property type="entry name" value="DNA/RNA_pol_sf"/>
</dbReference>
<proteinExistence type="predicted"/>
<feature type="compositionally biased region" description="Polar residues" evidence="1">
    <location>
        <begin position="229"/>
        <end position="241"/>
    </location>
</feature>
<dbReference type="Pfam" id="PF07727">
    <property type="entry name" value="RVT_2"/>
    <property type="match status" value="2"/>
</dbReference>
<dbReference type="PANTHER" id="PTHR11439">
    <property type="entry name" value="GAG-POL-RELATED RETROTRANSPOSON"/>
    <property type="match status" value="1"/>
</dbReference>
<dbReference type="AlphaFoldDB" id="A0A2N9IG79"/>
<dbReference type="EMBL" id="OIVN01006001">
    <property type="protein sequence ID" value="SPD24796.1"/>
    <property type="molecule type" value="Genomic_DNA"/>
</dbReference>
<feature type="region of interest" description="Disordered" evidence="1">
    <location>
        <begin position="215"/>
        <end position="241"/>
    </location>
</feature>
<feature type="domain" description="Reverse transcriptase Ty1/copia-type" evidence="2">
    <location>
        <begin position="488"/>
        <end position="577"/>
    </location>
</feature>
<name>A0A2N9IG79_FAGSY</name>
<sequence>MWKFQITEILDAYSLLDHLEDPTPCPSNFLLSQTGTEPQEVNPLYSQWKTRDKALFSMISSTLSPSAISLVMGQTSASGIWKIIVNRYTSVSRSNIVNLKRELNSIKKHSDLVTDYLQKIKETKNKLVSVGVLIDDEEILHIVLQARTYTPDLNNILDNQSYTDSQLVSVGNGNQLPISHTDLLTRKPLYKGSSKDGLYPITGLSFPSWNSRVSNFQSSSKHTEPSHATLHSSYTTSLPKSDLSSTDLWHMRLGHPQHRVLHRVLNCPIPLVSNSPLIRPNNLKPTPEPIIVPISTNNPKPTLPQPVPHLNTLPSTSLSSPNISTVSPAPAPENPAVSLLSHPMQTRSKSGISKKKSFATSTTIDYLQTEPPNYTIASKFPQWREAMASEFDALQRQQTWSLVPPSSDQNIIECRWVYKIKRNTNGSVSRYKARLVTKGFHQQAGVDFAETFSPVVKPPTVCIILSLVAQNRWSLRQLDVIADASLFILSHESVTVYLLLYVDDIIIIGNDLTAISNIISQLSTAFELKDLGPLRYFLGLQIYYKKAGFFVHQHKYLTDLLHKFNMTDCKAASTPIATTPVLTTTTTDLLSDPTPYWSLVGALQYATFTRPGITFAVNRVCQFMHKPSPVHFVAVKHILRYLKGTLDKGILFQPGPIALTAFTDADWAGDPCDRRSTSGIIVFLGNNPITWLAKKQHTVSRSSTEAKHRSLASGAAELAWICQVLCDLGLFLPSAPLIWCDNTSALALASNPVFHGRTKHIEVYYHFIRERVVRGDLALQFISTDDQLADVFIKALPSPRFHRLCSKLLYDYEDIALFQSTHSTDYTSADDILSSVLMDIDMEVSTSCSLTNLEANTEKLQDKRFSRAERVDLETFLETEVEPTDPFKPFGEDLQTNGEQIKVPEMAPLEDEILGEASAEKIEDSRFSPE</sequence>
<accession>A0A2N9IG79</accession>
<gene>
    <name evidence="3" type="ORF">FSB_LOCUS52678</name>
</gene>
<feature type="domain" description="Reverse transcriptase Ty1/copia-type" evidence="2">
    <location>
        <begin position="398"/>
        <end position="481"/>
    </location>
</feature>
<dbReference type="PANTHER" id="PTHR11439:SF455">
    <property type="entry name" value="RLK (RECEPTOR-LIKE PROTEIN KINASE) 8, PUTATIVE-RELATED"/>
    <property type="match status" value="1"/>
</dbReference>
<evidence type="ECO:0000313" key="3">
    <source>
        <dbReference type="EMBL" id="SPD24796.1"/>
    </source>
</evidence>
<organism evidence="3">
    <name type="scientific">Fagus sylvatica</name>
    <name type="common">Beechnut</name>
    <dbReference type="NCBI Taxonomy" id="28930"/>
    <lineage>
        <taxon>Eukaryota</taxon>
        <taxon>Viridiplantae</taxon>
        <taxon>Streptophyta</taxon>
        <taxon>Embryophyta</taxon>
        <taxon>Tracheophyta</taxon>
        <taxon>Spermatophyta</taxon>
        <taxon>Magnoliopsida</taxon>
        <taxon>eudicotyledons</taxon>
        <taxon>Gunneridae</taxon>
        <taxon>Pentapetalae</taxon>
        <taxon>rosids</taxon>
        <taxon>fabids</taxon>
        <taxon>Fagales</taxon>
        <taxon>Fagaceae</taxon>
        <taxon>Fagus</taxon>
    </lineage>
</organism>
<evidence type="ECO:0000256" key="1">
    <source>
        <dbReference type="SAM" id="MobiDB-lite"/>
    </source>
</evidence>
<dbReference type="SUPFAM" id="SSF56672">
    <property type="entry name" value="DNA/RNA polymerases"/>
    <property type="match status" value="1"/>
</dbReference>
<reference evidence="3" key="1">
    <citation type="submission" date="2018-02" db="EMBL/GenBank/DDBJ databases">
        <authorList>
            <person name="Cohen D.B."/>
            <person name="Kent A.D."/>
        </authorList>
    </citation>
    <scope>NUCLEOTIDE SEQUENCE</scope>
</reference>
<dbReference type="Pfam" id="PF14223">
    <property type="entry name" value="Retrotran_gag_2"/>
    <property type="match status" value="1"/>
</dbReference>
<protein>
    <recommendedName>
        <fullName evidence="2">Reverse transcriptase Ty1/copia-type domain-containing protein</fullName>
    </recommendedName>
</protein>
<dbReference type="CDD" id="cd09272">
    <property type="entry name" value="RNase_HI_RT_Ty1"/>
    <property type="match status" value="1"/>
</dbReference>